<feature type="compositionally biased region" description="Basic and acidic residues" evidence="1">
    <location>
        <begin position="257"/>
        <end position="280"/>
    </location>
</feature>
<evidence type="ECO:0000313" key="3">
    <source>
        <dbReference type="Proteomes" id="UP000265515"/>
    </source>
</evidence>
<dbReference type="Proteomes" id="UP000265515">
    <property type="component" value="Unassembled WGS sequence"/>
</dbReference>
<dbReference type="Gramene" id="GBG61029">
    <property type="protein sequence ID" value="GBG61029"/>
    <property type="gene ID" value="CBR_g18624"/>
</dbReference>
<accession>A0A388JT79</accession>
<dbReference type="PANTHER" id="PTHR35722:SF1">
    <property type="entry name" value="MAL D 1-ASSOCIATED PROTEIN"/>
    <property type="match status" value="1"/>
</dbReference>
<dbReference type="PANTHER" id="PTHR35722">
    <property type="entry name" value="MAL D 1-ASSOCIATED PROTEIN"/>
    <property type="match status" value="1"/>
</dbReference>
<feature type="region of interest" description="Disordered" evidence="1">
    <location>
        <begin position="106"/>
        <end position="127"/>
    </location>
</feature>
<evidence type="ECO:0000313" key="2">
    <source>
        <dbReference type="EMBL" id="GBG61029.1"/>
    </source>
</evidence>
<proteinExistence type="predicted"/>
<reference evidence="2 3" key="1">
    <citation type="journal article" date="2018" name="Cell">
        <title>The Chara Genome: Secondary Complexity and Implications for Plant Terrestrialization.</title>
        <authorList>
            <person name="Nishiyama T."/>
            <person name="Sakayama H."/>
            <person name="Vries J.D."/>
            <person name="Buschmann H."/>
            <person name="Saint-Marcoux D."/>
            <person name="Ullrich K.K."/>
            <person name="Haas F.B."/>
            <person name="Vanderstraeten L."/>
            <person name="Becker D."/>
            <person name="Lang D."/>
            <person name="Vosolsobe S."/>
            <person name="Rombauts S."/>
            <person name="Wilhelmsson P.K.I."/>
            <person name="Janitza P."/>
            <person name="Kern R."/>
            <person name="Heyl A."/>
            <person name="Rumpler F."/>
            <person name="Villalobos L.I.A.C."/>
            <person name="Clay J.M."/>
            <person name="Skokan R."/>
            <person name="Toyoda A."/>
            <person name="Suzuki Y."/>
            <person name="Kagoshima H."/>
            <person name="Schijlen E."/>
            <person name="Tajeshwar N."/>
            <person name="Catarino B."/>
            <person name="Hetherington A.J."/>
            <person name="Saltykova A."/>
            <person name="Bonnot C."/>
            <person name="Breuninger H."/>
            <person name="Symeonidi A."/>
            <person name="Radhakrishnan G.V."/>
            <person name="Van Nieuwerburgh F."/>
            <person name="Deforce D."/>
            <person name="Chang C."/>
            <person name="Karol K.G."/>
            <person name="Hedrich R."/>
            <person name="Ulvskov P."/>
            <person name="Glockner G."/>
            <person name="Delwiche C.F."/>
            <person name="Petrasek J."/>
            <person name="Van de Peer Y."/>
            <person name="Friml J."/>
            <person name="Beilby M."/>
            <person name="Dolan L."/>
            <person name="Kohara Y."/>
            <person name="Sugano S."/>
            <person name="Fujiyama A."/>
            <person name="Delaux P.-M."/>
            <person name="Quint M."/>
            <person name="TheiBen G."/>
            <person name="Hagemann M."/>
            <person name="Harholt J."/>
            <person name="Dunand C."/>
            <person name="Zachgo S."/>
            <person name="Langdale J."/>
            <person name="Maumus F."/>
            <person name="Straeten D.V.D."/>
            <person name="Gould S.B."/>
            <person name="Rensing S.A."/>
        </authorList>
    </citation>
    <scope>NUCLEOTIDE SEQUENCE [LARGE SCALE GENOMIC DNA]</scope>
    <source>
        <strain evidence="2 3">S276</strain>
    </source>
</reference>
<dbReference type="AlphaFoldDB" id="A0A388JT79"/>
<dbReference type="OrthoDB" id="1914474at2759"/>
<sequence length="280" mass="31072">MASHTRDDAPSFWEKWTGWRLRGRAVDDGLAAGRWETLRRHDGGSEGDRCTISVVHNHNCKIELSAEGGAPVRKCERTKQVLRHCLGQPPEVIESSSDVKVTKNLDGRAADPDPDPAPAPILPSGPGWNERGLRLGHRAGRPLDAEWFRLFGHHNSNTLRDESAVAELPSSKFSPFHVWWFGVPDEDRESMREPFGEPRAGDGGASSAMEEAFPRTEEMLRQSGIWPGKGEEEHVFGLGRRPRRGGCPHGSEGTQDGSEKSGGEKDGKRFAEFQKDFYEV</sequence>
<name>A0A388JT79_CHABU</name>
<gene>
    <name evidence="2" type="ORF">CBR_g18624</name>
</gene>
<organism evidence="2 3">
    <name type="scientific">Chara braunii</name>
    <name type="common">Braun's stonewort</name>
    <dbReference type="NCBI Taxonomy" id="69332"/>
    <lineage>
        <taxon>Eukaryota</taxon>
        <taxon>Viridiplantae</taxon>
        <taxon>Streptophyta</taxon>
        <taxon>Charophyceae</taxon>
        <taxon>Charales</taxon>
        <taxon>Characeae</taxon>
        <taxon>Chara</taxon>
    </lineage>
</organism>
<dbReference type="EMBL" id="BFEA01000016">
    <property type="protein sequence ID" value="GBG61029.1"/>
    <property type="molecule type" value="Genomic_DNA"/>
</dbReference>
<comment type="caution">
    <text evidence="2">The sequence shown here is derived from an EMBL/GenBank/DDBJ whole genome shotgun (WGS) entry which is preliminary data.</text>
</comment>
<protein>
    <submittedName>
        <fullName evidence="2">Uncharacterized protein</fullName>
    </submittedName>
</protein>
<keyword evidence="3" id="KW-1185">Reference proteome</keyword>
<evidence type="ECO:0000256" key="1">
    <source>
        <dbReference type="SAM" id="MobiDB-lite"/>
    </source>
</evidence>
<feature type="region of interest" description="Disordered" evidence="1">
    <location>
        <begin position="216"/>
        <end position="280"/>
    </location>
</feature>
<dbReference type="InterPro" id="IPR053346">
    <property type="entry name" value="Fra_a_1-associated"/>
</dbReference>